<name>A0ABW5A0Y4_9BACL</name>
<sequence>MINSWAQAPSNHESRNYIHGVVRALVTDNKDPENLGRVKLTIPIREGEEVTEWAYVACMMAGKERGSVFVPEVDDEVLVAFHNGDMAEPYVIGALWNPKDKPPKYDAEKNNLRRIVSRAGHEITFDDTDKEGKIEIKTSKSHQVILDDKADTLTVADGKGKNSIVINGGDSGKITIKSSGGANATITLTAQGEIQIESAKSISVKSAQVNLEASGMMGLKATGNLTLESSAMVTIKGTMVKIN</sequence>
<dbReference type="EMBL" id="JBHUIO010000009">
    <property type="protein sequence ID" value="MFD2171191.1"/>
    <property type="molecule type" value="Genomic_DNA"/>
</dbReference>
<dbReference type="SUPFAM" id="SSF69255">
    <property type="entry name" value="gp5 N-terminal domain-like"/>
    <property type="match status" value="1"/>
</dbReference>
<feature type="domain" description="Gp5/Type VI secretion system Vgr protein OB-fold" evidence="1">
    <location>
        <begin position="23"/>
        <end position="96"/>
    </location>
</feature>
<dbReference type="Proteomes" id="UP001597343">
    <property type="component" value="Unassembled WGS sequence"/>
</dbReference>
<evidence type="ECO:0000313" key="2">
    <source>
        <dbReference type="EMBL" id="MFD2171191.1"/>
    </source>
</evidence>
<dbReference type="InterPro" id="IPR037026">
    <property type="entry name" value="Vgr_OB-fold_dom_sf"/>
</dbReference>
<dbReference type="Pfam" id="PF04717">
    <property type="entry name" value="Phage_base_V"/>
    <property type="match status" value="1"/>
</dbReference>
<dbReference type="InterPro" id="IPR006531">
    <property type="entry name" value="Gp5/Vgr_OB"/>
</dbReference>
<accession>A0ABW5A0Y4</accession>
<evidence type="ECO:0000259" key="1">
    <source>
        <dbReference type="Pfam" id="PF04717"/>
    </source>
</evidence>
<reference evidence="3" key="1">
    <citation type="journal article" date="2019" name="Int. J. Syst. Evol. Microbiol.">
        <title>The Global Catalogue of Microorganisms (GCM) 10K type strain sequencing project: providing services to taxonomists for standard genome sequencing and annotation.</title>
        <authorList>
            <consortium name="The Broad Institute Genomics Platform"/>
            <consortium name="The Broad Institute Genome Sequencing Center for Infectious Disease"/>
            <person name="Wu L."/>
            <person name="Ma J."/>
        </authorList>
    </citation>
    <scope>NUCLEOTIDE SEQUENCE [LARGE SCALE GENOMIC DNA]</scope>
    <source>
        <strain evidence="3">CGMCC 1.13574</strain>
    </source>
</reference>
<comment type="caution">
    <text evidence="2">The sequence shown here is derived from an EMBL/GenBank/DDBJ whole genome shotgun (WGS) entry which is preliminary data.</text>
</comment>
<gene>
    <name evidence="2" type="ORF">ACFSOY_14580</name>
</gene>
<dbReference type="Gene3D" id="2.40.50.230">
    <property type="entry name" value="Gp5 N-terminal domain"/>
    <property type="match status" value="1"/>
</dbReference>
<evidence type="ECO:0000313" key="3">
    <source>
        <dbReference type="Proteomes" id="UP001597343"/>
    </source>
</evidence>
<proteinExistence type="predicted"/>
<dbReference type="RefSeq" id="WP_386047797.1">
    <property type="nucleotide sequence ID" value="NZ_JBHUIO010000009.1"/>
</dbReference>
<protein>
    <submittedName>
        <fullName evidence="2">Phage baseplate assembly protein V</fullName>
    </submittedName>
</protein>
<keyword evidence="3" id="KW-1185">Reference proteome</keyword>
<dbReference type="SUPFAM" id="SSF69349">
    <property type="entry name" value="Phage fibre proteins"/>
    <property type="match status" value="1"/>
</dbReference>
<organism evidence="2 3">
    <name type="scientific">Tumebacillus lipolyticus</name>
    <dbReference type="NCBI Taxonomy" id="1280370"/>
    <lineage>
        <taxon>Bacteria</taxon>
        <taxon>Bacillati</taxon>
        <taxon>Bacillota</taxon>
        <taxon>Bacilli</taxon>
        <taxon>Bacillales</taxon>
        <taxon>Alicyclobacillaceae</taxon>
        <taxon>Tumebacillus</taxon>
    </lineage>
</organism>